<accession>A0ACD4NYJ3</accession>
<sequence>MTAATSEGSSNPRAARLRVERPQRTLRELTLEKMRESILERYFKPGDRLVERDLCEQLGVSRTIVREVLRHLESEGLVANVPQRGPIVAETSLDEARQIYEIRGALEGLAAGICAERRGAGAADMLEEILTRIRSAYAAGDSRLVLVETTEFYRILFAEAECDVAWNIVTSLTTRINHLRSMTIKTERRDVEGPAQMARIVAAIRARDRSGAADAAATHVANASRIAQAILCRHQS</sequence>
<dbReference type="Proteomes" id="UP001163223">
    <property type="component" value="Chromosome"/>
</dbReference>
<protein>
    <submittedName>
        <fullName evidence="1">GntR family transcriptional regulator</fullName>
    </submittedName>
</protein>
<name>A0ACD4NYJ3_9HYPH</name>
<evidence type="ECO:0000313" key="2">
    <source>
        <dbReference type="Proteomes" id="UP001163223"/>
    </source>
</evidence>
<gene>
    <name evidence="1" type="ORF">OXU80_27080</name>
</gene>
<evidence type="ECO:0000313" key="1">
    <source>
        <dbReference type="EMBL" id="WAJ31608.1"/>
    </source>
</evidence>
<reference evidence="1" key="1">
    <citation type="submission" date="2022-11" db="EMBL/GenBank/DDBJ databases">
        <title>beta-Carotene-producing bacterium, Jeongeuplla avenae sp. nov., alleviates the salt stress of Arabidopsis seedlings.</title>
        <authorList>
            <person name="Jiang L."/>
            <person name="Lee J."/>
        </authorList>
    </citation>
    <scope>NUCLEOTIDE SEQUENCE</scope>
    <source>
        <strain evidence="1">DY_R2A_6</strain>
    </source>
</reference>
<keyword evidence="2" id="KW-1185">Reference proteome</keyword>
<dbReference type="EMBL" id="CP113520">
    <property type="protein sequence ID" value="WAJ31608.1"/>
    <property type="molecule type" value="Genomic_DNA"/>
</dbReference>
<proteinExistence type="predicted"/>
<organism evidence="1 2">
    <name type="scientific">Antarcticirhabdus aurantiaca</name>
    <dbReference type="NCBI Taxonomy" id="2606717"/>
    <lineage>
        <taxon>Bacteria</taxon>
        <taxon>Pseudomonadati</taxon>
        <taxon>Pseudomonadota</taxon>
        <taxon>Alphaproteobacteria</taxon>
        <taxon>Hyphomicrobiales</taxon>
        <taxon>Aurantimonadaceae</taxon>
        <taxon>Antarcticirhabdus</taxon>
    </lineage>
</organism>